<reference evidence="1 2" key="1">
    <citation type="journal article" date="2020" name="Microorganisms">
        <title>Osmotic Adaptation and Compatible Solute Biosynthesis of Phototrophic Bacteria as Revealed from Genome Analyses.</title>
        <authorList>
            <person name="Imhoff J.F."/>
            <person name="Rahn T."/>
            <person name="Kunzel S."/>
            <person name="Keller A."/>
            <person name="Neulinger S.C."/>
        </authorList>
    </citation>
    <scope>NUCLEOTIDE SEQUENCE [LARGE SCALE GENOMIC DNA]</scope>
    <source>
        <strain evidence="1 2">DSM 6210</strain>
    </source>
</reference>
<sequence length="59" mass="6299">MPGYGYGPYGPGQGYGPGYGYGPEYGYGPRYDEQDANGGGFNPMKMMPSPMQMFGGDNN</sequence>
<dbReference type="RefSeq" id="WP_200241119.1">
    <property type="nucleotide sequence ID" value="NZ_NRRV01000068.1"/>
</dbReference>
<protein>
    <recommendedName>
        <fullName evidence="3">Spore coat protein</fullName>
    </recommendedName>
</protein>
<evidence type="ECO:0000313" key="1">
    <source>
        <dbReference type="EMBL" id="MBK1633116.1"/>
    </source>
</evidence>
<keyword evidence="2" id="KW-1185">Reference proteome</keyword>
<accession>A0ABS1CP20</accession>
<gene>
    <name evidence="1" type="ORF">CKO31_20645</name>
</gene>
<dbReference type="EMBL" id="NRRV01000068">
    <property type="protein sequence ID" value="MBK1633116.1"/>
    <property type="molecule type" value="Genomic_DNA"/>
</dbReference>
<evidence type="ECO:0008006" key="3">
    <source>
        <dbReference type="Google" id="ProtNLM"/>
    </source>
</evidence>
<proteinExistence type="predicted"/>
<dbReference type="Proteomes" id="UP000748752">
    <property type="component" value="Unassembled WGS sequence"/>
</dbReference>
<evidence type="ECO:0000313" key="2">
    <source>
        <dbReference type="Proteomes" id="UP000748752"/>
    </source>
</evidence>
<comment type="caution">
    <text evidence="1">The sequence shown here is derived from an EMBL/GenBank/DDBJ whole genome shotgun (WGS) entry which is preliminary data.</text>
</comment>
<organism evidence="1 2">
    <name type="scientific">Thiohalocapsa halophila</name>
    <dbReference type="NCBI Taxonomy" id="69359"/>
    <lineage>
        <taxon>Bacteria</taxon>
        <taxon>Pseudomonadati</taxon>
        <taxon>Pseudomonadota</taxon>
        <taxon>Gammaproteobacteria</taxon>
        <taxon>Chromatiales</taxon>
        <taxon>Chromatiaceae</taxon>
        <taxon>Thiohalocapsa</taxon>
    </lineage>
</organism>
<name>A0ABS1CP20_9GAMM</name>